<evidence type="ECO:0000256" key="1">
    <source>
        <dbReference type="ARBA" id="ARBA00004117"/>
    </source>
</evidence>
<dbReference type="Pfam" id="PF07559">
    <property type="entry name" value="FlgE_D2"/>
    <property type="match status" value="1"/>
</dbReference>
<dbReference type="InterPro" id="IPR037058">
    <property type="entry name" value="Falgellar_hook_FlgE_sf"/>
</dbReference>
<dbReference type="InterPro" id="IPR011491">
    <property type="entry name" value="FlgE_D2"/>
</dbReference>
<keyword evidence="10" id="KW-0969">Cilium</keyword>
<dbReference type="InterPro" id="IPR037925">
    <property type="entry name" value="FlgE/F/G-like"/>
</dbReference>
<evidence type="ECO:0000259" key="7">
    <source>
        <dbReference type="Pfam" id="PF06429"/>
    </source>
</evidence>
<evidence type="ECO:0000313" key="10">
    <source>
        <dbReference type="EMBL" id="MBF9235650.1"/>
    </source>
</evidence>
<dbReference type="PANTHER" id="PTHR30435">
    <property type="entry name" value="FLAGELLAR PROTEIN"/>
    <property type="match status" value="1"/>
</dbReference>
<evidence type="ECO:0000313" key="11">
    <source>
        <dbReference type="Proteomes" id="UP000599312"/>
    </source>
</evidence>
<dbReference type="PANTHER" id="PTHR30435:SF1">
    <property type="entry name" value="FLAGELLAR HOOK PROTEIN FLGE"/>
    <property type="match status" value="1"/>
</dbReference>
<dbReference type="GO" id="GO:0071978">
    <property type="term" value="P:bacterial-type flagellum-dependent swarming motility"/>
    <property type="evidence" value="ECO:0007669"/>
    <property type="project" value="TreeGrafter"/>
</dbReference>
<evidence type="ECO:0000259" key="8">
    <source>
        <dbReference type="Pfam" id="PF07559"/>
    </source>
</evidence>
<feature type="domain" description="Flagellar hook protein FlgE/F/G-like D1" evidence="9">
    <location>
        <begin position="84"/>
        <end position="154"/>
    </location>
</feature>
<evidence type="ECO:0000256" key="3">
    <source>
        <dbReference type="ARBA" id="ARBA00019015"/>
    </source>
</evidence>
<dbReference type="Pfam" id="PF06429">
    <property type="entry name" value="Flg_bbr_C"/>
    <property type="match status" value="1"/>
</dbReference>
<comment type="subcellular location">
    <subcellularLocation>
        <location evidence="1 5">Bacterial flagellum basal body</location>
    </subcellularLocation>
</comment>
<comment type="function">
    <text evidence="5">A flexible structure which links the flagellar filament to the drive apparatus in the basal body.</text>
</comment>
<dbReference type="InterPro" id="IPR010930">
    <property type="entry name" value="Flg_bb/hook_C_dom"/>
</dbReference>
<dbReference type="GO" id="GO:0009425">
    <property type="term" value="C:bacterial-type flagellum basal body"/>
    <property type="evidence" value="ECO:0007669"/>
    <property type="project" value="UniProtKB-SubCell"/>
</dbReference>
<dbReference type="RefSeq" id="WP_196273644.1">
    <property type="nucleotide sequence ID" value="NZ_JADQDO010000018.1"/>
</dbReference>
<feature type="domain" description="Flagellar basal-body/hook protein C-terminal" evidence="7">
    <location>
        <begin position="363"/>
        <end position="406"/>
    </location>
</feature>
<keyword evidence="4 5" id="KW-0975">Bacterial flagellum</keyword>
<feature type="domain" description="Flagellar basal body rod protein N-terminal" evidence="6">
    <location>
        <begin position="7"/>
        <end position="37"/>
    </location>
</feature>
<keyword evidence="10" id="KW-0966">Cell projection</keyword>
<dbReference type="Gene3D" id="2.60.98.20">
    <property type="entry name" value="Flagellar hook protein FlgE"/>
    <property type="match status" value="1"/>
</dbReference>
<comment type="similarity">
    <text evidence="2 5">Belongs to the flagella basal body rod proteins family.</text>
</comment>
<dbReference type="Pfam" id="PF00460">
    <property type="entry name" value="Flg_bb_rod"/>
    <property type="match status" value="1"/>
</dbReference>
<dbReference type="GO" id="GO:0005829">
    <property type="term" value="C:cytosol"/>
    <property type="evidence" value="ECO:0007669"/>
    <property type="project" value="TreeGrafter"/>
</dbReference>
<reference evidence="10" key="1">
    <citation type="submission" date="2020-11" db="EMBL/GenBank/DDBJ databases">
        <authorList>
            <person name="Kim M.K."/>
        </authorList>
    </citation>
    <scope>NUCLEOTIDE SEQUENCE</scope>
    <source>
        <strain evidence="10">BT350</strain>
    </source>
</reference>
<comment type="caution">
    <text evidence="10">The sequence shown here is derived from an EMBL/GenBank/DDBJ whole genome shotgun (WGS) entry which is preliminary data.</text>
</comment>
<dbReference type="AlphaFoldDB" id="A0A931BV22"/>
<evidence type="ECO:0000259" key="9">
    <source>
        <dbReference type="Pfam" id="PF22692"/>
    </source>
</evidence>
<dbReference type="GO" id="GO:0009424">
    <property type="term" value="C:bacterial-type flagellum hook"/>
    <property type="evidence" value="ECO:0007669"/>
    <property type="project" value="TreeGrafter"/>
</dbReference>
<dbReference type="SUPFAM" id="SSF117143">
    <property type="entry name" value="Flagellar hook protein flgE"/>
    <property type="match status" value="1"/>
</dbReference>
<protein>
    <recommendedName>
        <fullName evidence="3 5">Flagellar hook protein FlgE</fullName>
    </recommendedName>
</protein>
<dbReference type="Pfam" id="PF22692">
    <property type="entry name" value="LlgE_F_G_D1"/>
    <property type="match status" value="1"/>
</dbReference>
<organism evidence="10 11">
    <name type="scientific">Microvirga alba</name>
    <dbReference type="NCBI Taxonomy" id="2791025"/>
    <lineage>
        <taxon>Bacteria</taxon>
        <taxon>Pseudomonadati</taxon>
        <taxon>Pseudomonadota</taxon>
        <taxon>Alphaproteobacteria</taxon>
        <taxon>Hyphomicrobiales</taxon>
        <taxon>Methylobacteriaceae</taxon>
        <taxon>Microvirga</taxon>
    </lineage>
</organism>
<dbReference type="InterPro" id="IPR001444">
    <property type="entry name" value="Flag_bb_rod_N"/>
</dbReference>
<dbReference type="InterPro" id="IPR053967">
    <property type="entry name" value="LlgE_F_G-like_D1"/>
</dbReference>
<evidence type="ECO:0000256" key="2">
    <source>
        <dbReference type="ARBA" id="ARBA00009677"/>
    </source>
</evidence>
<keyword evidence="11" id="KW-1185">Reference proteome</keyword>
<keyword evidence="10" id="KW-0282">Flagellum</keyword>
<evidence type="ECO:0000256" key="5">
    <source>
        <dbReference type="RuleBase" id="RU362116"/>
    </source>
</evidence>
<evidence type="ECO:0000259" key="6">
    <source>
        <dbReference type="Pfam" id="PF00460"/>
    </source>
</evidence>
<proteinExistence type="inferred from homology"/>
<name>A0A931BV22_9HYPH</name>
<accession>A0A931BV22</accession>
<dbReference type="Proteomes" id="UP000599312">
    <property type="component" value="Unassembled WGS sequence"/>
</dbReference>
<gene>
    <name evidence="10" type="ORF">I2H38_20000</name>
</gene>
<evidence type="ECO:0000256" key="4">
    <source>
        <dbReference type="ARBA" id="ARBA00023143"/>
    </source>
</evidence>
<dbReference type="NCBIfam" id="TIGR03506">
    <property type="entry name" value="FlgEFG_subfam"/>
    <property type="match status" value="1"/>
</dbReference>
<feature type="domain" description="Flagellar hook protein FlgE D2" evidence="8">
    <location>
        <begin position="184"/>
        <end position="284"/>
    </location>
</feature>
<dbReference type="EMBL" id="JADQDO010000018">
    <property type="protein sequence ID" value="MBF9235650.1"/>
    <property type="molecule type" value="Genomic_DNA"/>
</dbReference>
<sequence length="408" mass="41595">MSLYGVLRSGVSGMNAQSNKLGTVADNIQNASTSGYKRASTEFSSLILSSGKGAYNSGAVTTTVRYSIGDQGPMSYTTSGSDLAISGNGFFVVSDKSGSPYLTRAGNFVVDGPSGNLVNAAGFELLGYSLAGGAPNVALNSLGGLVPVNVSSMAMQARPTTAGTVTGNLPFGDAPVNAADRPPAGAIFSKKSSLVTYDNVGNAVTLDIYLTKASGNTWEVAVFDAANPFPGTPLSAPPTTLTFDTMGQLTGASSMSFTIPNGQPFTLDMAGMTQLAGEYQVTGASNGNAPTAVKGAEFGSDGTVYAVYEDGTRIAAYKIPLANVPSPDNLTPRAGNVYEASIESGGIQVGFAEQGGFGKIAVGALEQSNVDIGTELTAMIEAQTGYTANSKVFQTGSELLDVLMSLKR</sequence>
<dbReference type="InterPro" id="IPR020013">
    <property type="entry name" value="Flagellar_FlgE/F/G"/>
</dbReference>